<keyword evidence="2" id="KW-1185">Reference proteome</keyword>
<dbReference type="AlphaFoldDB" id="A0AAD8K086"/>
<proteinExistence type="predicted"/>
<sequence>MIYSCSLQSCNYQRKTILRNNTFVTEPYVDRALPNPKSIHGSMAASLRLRLQLASTQKLTRPCACDAKSRFLIVIVNAMSETL</sequence>
<dbReference type="EMBL" id="JAUHHV010000009">
    <property type="protein sequence ID" value="KAK1413308.1"/>
    <property type="molecule type" value="Genomic_DNA"/>
</dbReference>
<dbReference type="Proteomes" id="UP001229421">
    <property type="component" value="Unassembled WGS sequence"/>
</dbReference>
<comment type="caution">
    <text evidence="1">The sequence shown here is derived from an EMBL/GenBank/DDBJ whole genome shotgun (WGS) entry which is preliminary data.</text>
</comment>
<organism evidence="1 2">
    <name type="scientific">Tagetes erecta</name>
    <name type="common">African marigold</name>
    <dbReference type="NCBI Taxonomy" id="13708"/>
    <lineage>
        <taxon>Eukaryota</taxon>
        <taxon>Viridiplantae</taxon>
        <taxon>Streptophyta</taxon>
        <taxon>Embryophyta</taxon>
        <taxon>Tracheophyta</taxon>
        <taxon>Spermatophyta</taxon>
        <taxon>Magnoliopsida</taxon>
        <taxon>eudicotyledons</taxon>
        <taxon>Gunneridae</taxon>
        <taxon>Pentapetalae</taxon>
        <taxon>asterids</taxon>
        <taxon>campanulids</taxon>
        <taxon>Asterales</taxon>
        <taxon>Asteraceae</taxon>
        <taxon>Asteroideae</taxon>
        <taxon>Heliantheae alliance</taxon>
        <taxon>Tageteae</taxon>
        <taxon>Tagetes</taxon>
    </lineage>
</organism>
<name>A0AAD8K086_TARER</name>
<protein>
    <submittedName>
        <fullName evidence="1">Uncharacterized protein</fullName>
    </submittedName>
</protein>
<evidence type="ECO:0000313" key="2">
    <source>
        <dbReference type="Proteomes" id="UP001229421"/>
    </source>
</evidence>
<reference evidence="1" key="1">
    <citation type="journal article" date="2023" name="bioRxiv">
        <title>Improved chromosome-level genome assembly for marigold (Tagetes erecta).</title>
        <authorList>
            <person name="Jiang F."/>
            <person name="Yuan L."/>
            <person name="Wang S."/>
            <person name="Wang H."/>
            <person name="Xu D."/>
            <person name="Wang A."/>
            <person name="Fan W."/>
        </authorList>
    </citation>
    <scope>NUCLEOTIDE SEQUENCE</scope>
    <source>
        <strain evidence="1">WSJ</strain>
        <tissue evidence="1">Leaf</tissue>
    </source>
</reference>
<accession>A0AAD8K086</accession>
<gene>
    <name evidence="1" type="ORF">QVD17_35080</name>
</gene>
<evidence type="ECO:0000313" key="1">
    <source>
        <dbReference type="EMBL" id="KAK1413308.1"/>
    </source>
</evidence>